<name>A0A2N0H340_9SPHN</name>
<evidence type="ECO:0000256" key="2">
    <source>
        <dbReference type="SAM" id="SignalP"/>
    </source>
</evidence>
<keyword evidence="2" id="KW-0732">Signal</keyword>
<dbReference type="EMBL" id="PHUF01000008">
    <property type="protein sequence ID" value="PKB13362.1"/>
    <property type="molecule type" value="Genomic_DNA"/>
</dbReference>
<evidence type="ECO:0000256" key="1">
    <source>
        <dbReference type="SAM" id="MobiDB-lite"/>
    </source>
</evidence>
<keyword evidence="5" id="KW-1185">Reference proteome</keyword>
<feature type="domain" description="Cyclophilin-like" evidence="3">
    <location>
        <begin position="54"/>
        <end position="159"/>
    </location>
</feature>
<dbReference type="PROSITE" id="PS51257">
    <property type="entry name" value="PROKAR_LIPOPROTEIN"/>
    <property type="match status" value="1"/>
</dbReference>
<proteinExistence type="predicted"/>
<protein>
    <recommendedName>
        <fullName evidence="3">Cyclophilin-like domain-containing protein</fullName>
    </recommendedName>
</protein>
<feature type="region of interest" description="Disordered" evidence="1">
    <location>
        <begin position="23"/>
        <end position="42"/>
    </location>
</feature>
<feature type="signal peptide" evidence="2">
    <location>
        <begin position="1"/>
        <end position="23"/>
    </location>
</feature>
<reference evidence="4 5" key="1">
    <citation type="submission" date="2017-11" db="EMBL/GenBank/DDBJ databases">
        <title>Genomic Encyclopedia of Type Strains, Phase III (KMG-III): the genomes of soil and plant-associated and newly described type strains.</title>
        <authorList>
            <person name="Whitman W."/>
        </authorList>
    </citation>
    <scope>NUCLEOTIDE SEQUENCE [LARGE SCALE GENOMIC DNA]</scope>
    <source>
        <strain evidence="4 5">CGMCC 1.12274</strain>
    </source>
</reference>
<comment type="caution">
    <text evidence="4">The sequence shown here is derived from an EMBL/GenBank/DDBJ whole genome shotgun (WGS) entry which is preliminary data.</text>
</comment>
<dbReference type="Gene3D" id="2.40.100.20">
    <property type="match status" value="1"/>
</dbReference>
<dbReference type="Pfam" id="PF18050">
    <property type="entry name" value="Cyclophil_like2"/>
    <property type="match status" value="1"/>
</dbReference>
<accession>A0A2N0H340</accession>
<organism evidence="4 5">
    <name type="scientific">Novosphingobium kunmingense</name>
    <dbReference type="NCBI Taxonomy" id="1211806"/>
    <lineage>
        <taxon>Bacteria</taxon>
        <taxon>Pseudomonadati</taxon>
        <taxon>Pseudomonadota</taxon>
        <taxon>Alphaproteobacteria</taxon>
        <taxon>Sphingomonadales</taxon>
        <taxon>Sphingomonadaceae</taxon>
        <taxon>Novosphingobium</taxon>
    </lineage>
</organism>
<gene>
    <name evidence="4" type="ORF">B0I00_3402</name>
</gene>
<evidence type="ECO:0000313" key="5">
    <source>
        <dbReference type="Proteomes" id="UP000232587"/>
    </source>
</evidence>
<dbReference type="Proteomes" id="UP000232587">
    <property type="component" value="Unassembled WGS sequence"/>
</dbReference>
<feature type="chain" id="PRO_5014612010" description="Cyclophilin-like domain-containing protein" evidence="2">
    <location>
        <begin position="24"/>
        <end position="166"/>
    </location>
</feature>
<sequence>MILRLARFASAALLLSTAACSHAEPGETRASNERSTAVGSAERVPNVTSIDIVSGSRRWTANIEDSPSARDFLVQLPLTLTLNDYAGNEKIADLPRPLSREGAPDAITPRAGDLAFYAPWGNLAVFYRDGHHSPGLIRLGRLQGDVAEFGGKEPFPVTIRQAERSE</sequence>
<dbReference type="AlphaFoldDB" id="A0A2N0H340"/>
<dbReference type="InterPro" id="IPR029000">
    <property type="entry name" value="Cyclophilin-like_dom_sf"/>
</dbReference>
<dbReference type="OrthoDB" id="5298378at2"/>
<dbReference type="SUPFAM" id="SSF50891">
    <property type="entry name" value="Cyclophilin-like"/>
    <property type="match status" value="1"/>
</dbReference>
<dbReference type="InterPro" id="IPR041183">
    <property type="entry name" value="Cyclophilin-like"/>
</dbReference>
<evidence type="ECO:0000313" key="4">
    <source>
        <dbReference type="EMBL" id="PKB13362.1"/>
    </source>
</evidence>
<evidence type="ECO:0000259" key="3">
    <source>
        <dbReference type="Pfam" id="PF18050"/>
    </source>
</evidence>